<dbReference type="CDD" id="cd04301">
    <property type="entry name" value="NAT_SF"/>
    <property type="match status" value="1"/>
</dbReference>
<evidence type="ECO:0000313" key="5">
    <source>
        <dbReference type="EMBL" id="MBL7626627.1"/>
    </source>
</evidence>
<dbReference type="InterPro" id="IPR000182">
    <property type="entry name" value="GNAT_dom"/>
</dbReference>
<evidence type="ECO:0000256" key="3">
    <source>
        <dbReference type="SAM" id="MobiDB-lite"/>
    </source>
</evidence>
<sequence>MTVSTYPPVRAQARAAGQSGGPGGIPRQRGGQARRPATSPCSRRAIRRALPMVRELTPDDGAILDELFAGLSERSRYLRFHAPLHRLSERFRASLLDVDGQDRLALVAELCTSEGPRPVGMARLSRTGPGTAEIAVEVVDEHHRRGVGRQLLTALGARATELGLTTLAAEILAENVAAQSLVRSVFPSGRTYRADGVLTLTCSLTDFHPRAF</sequence>
<dbReference type="InterPro" id="IPR016181">
    <property type="entry name" value="Acyl_CoA_acyltransferase"/>
</dbReference>
<dbReference type="Proteomes" id="UP000604475">
    <property type="component" value="Unassembled WGS sequence"/>
</dbReference>
<protein>
    <submittedName>
        <fullName evidence="5">GNAT family N-acetyltransferase</fullName>
    </submittedName>
</protein>
<dbReference type="SUPFAM" id="SSF55729">
    <property type="entry name" value="Acyl-CoA N-acyltransferases (Nat)"/>
    <property type="match status" value="1"/>
</dbReference>
<evidence type="ECO:0000256" key="2">
    <source>
        <dbReference type="ARBA" id="ARBA00023315"/>
    </source>
</evidence>
<accession>A0A937UM98</accession>
<organism evidence="5 6">
    <name type="scientific">Frankia nepalensis</name>
    <dbReference type="NCBI Taxonomy" id="1836974"/>
    <lineage>
        <taxon>Bacteria</taxon>
        <taxon>Bacillati</taxon>
        <taxon>Actinomycetota</taxon>
        <taxon>Actinomycetes</taxon>
        <taxon>Frankiales</taxon>
        <taxon>Frankiaceae</taxon>
        <taxon>Frankia</taxon>
    </lineage>
</organism>
<dbReference type="PANTHER" id="PTHR43877">
    <property type="entry name" value="AMINOALKYLPHOSPHONATE N-ACETYLTRANSFERASE-RELATED-RELATED"/>
    <property type="match status" value="1"/>
</dbReference>
<proteinExistence type="predicted"/>
<dbReference type="RefSeq" id="WP_203005600.1">
    <property type="nucleotide sequence ID" value="NZ_JADWYU010000100.1"/>
</dbReference>
<dbReference type="GO" id="GO:0016747">
    <property type="term" value="F:acyltransferase activity, transferring groups other than amino-acyl groups"/>
    <property type="evidence" value="ECO:0007669"/>
    <property type="project" value="InterPro"/>
</dbReference>
<name>A0A937UM98_9ACTN</name>
<feature type="region of interest" description="Disordered" evidence="3">
    <location>
        <begin position="1"/>
        <end position="44"/>
    </location>
</feature>
<evidence type="ECO:0000313" key="6">
    <source>
        <dbReference type="Proteomes" id="UP000604475"/>
    </source>
</evidence>
<feature type="domain" description="N-acetyltransferase" evidence="4">
    <location>
        <begin position="51"/>
        <end position="205"/>
    </location>
</feature>
<dbReference type="AlphaFoldDB" id="A0A937UM98"/>
<gene>
    <name evidence="5" type="ORF">I7412_05475</name>
</gene>
<dbReference type="PROSITE" id="PS51186">
    <property type="entry name" value="GNAT"/>
    <property type="match status" value="1"/>
</dbReference>
<dbReference type="Gene3D" id="3.40.630.30">
    <property type="match status" value="1"/>
</dbReference>
<keyword evidence="2" id="KW-0012">Acyltransferase</keyword>
<comment type="caution">
    <text evidence="5">The sequence shown here is derived from an EMBL/GenBank/DDBJ whole genome shotgun (WGS) entry which is preliminary data.</text>
</comment>
<keyword evidence="6" id="KW-1185">Reference proteome</keyword>
<evidence type="ECO:0000256" key="1">
    <source>
        <dbReference type="ARBA" id="ARBA00022679"/>
    </source>
</evidence>
<dbReference type="Pfam" id="PF00583">
    <property type="entry name" value="Acetyltransf_1"/>
    <property type="match status" value="1"/>
</dbReference>
<dbReference type="EMBL" id="JAEACQ010000145">
    <property type="protein sequence ID" value="MBL7626627.1"/>
    <property type="molecule type" value="Genomic_DNA"/>
</dbReference>
<feature type="compositionally biased region" description="Low complexity" evidence="3">
    <location>
        <begin position="25"/>
        <end position="37"/>
    </location>
</feature>
<keyword evidence="1" id="KW-0808">Transferase</keyword>
<reference evidence="5" key="1">
    <citation type="submission" date="2020-12" db="EMBL/GenBank/DDBJ databases">
        <title>Genomic characterization of non-nitrogen-fixing Frankia strains.</title>
        <authorList>
            <person name="Carlos-Shanley C."/>
            <person name="Guerra T."/>
            <person name="Hahn D."/>
        </authorList>
    </citation>
    <scope>NUCLEOTIDE SEQUENCE</scope>
    <source>
        <strain evidence="5">CN6</strain>
    </source>
</reference>
<evidence type="ECO:0000259" key="4">
    <source>
        <dbReference type="PROSITE" id="PS51186"/>
    </source>
</evidence>
<dbReference type="InterPro" id="IPR050832">
    <property type="entry name" value="Bact_Acetyltransf"/>
</dbReference>